<dbReference type="AlphaFoldDB" id="A0A4Q4M3E6"/>
<comment type="caution">
    <text evidence="1">The sequence shown here is derived from an EMBL/GenBank/DDBJ whole genome shotgun (WGS) entry which is preliminary data.</text>
</comment>
<gene>
    <name evidence="1" type="ORF">AA0114_g11124</name>
</gene>
<organism evidence="1 2">
    <name type="scientific">Alternaria tenuissima</name>
    <dbReference type="NCBI Taxonomy" id="119927"/>
    <lineage>
        <taxon>Eukaryota</taxon>
        <taxon>Fungi</taxon>
        <taxon>Dikarya</taxon>
        <taxon>Ascomycota</taxon>
        <taxon>Pezizomycotina</taxon>
        <taxon>Dothideomycetes</taxon>
        <taxon>Pleosporomycetidae</taxon>
        <taxon>Pleosporales</taxon>
        <taxon>Pleosporineae</taxon>
        <taxon>Pleosporaceae</taxon>
        <taxon>Alternaria</taxon>
        <taxon>Alternaria sect. Alternaria</taxon>
        <taxon>Alternaria alternata complex</taxon>
    </lineage>
</organism>
<evidence type="ECO:0000313" key="1">
    <source>
        <dbReference type="EMBL" id="RYN39983.1"/>
    </source>
</evidence>
<dbReference type="Proteomes" id="UP000292402">
    <property type="component" value="Unassembled WGS sequence"/>
</dbReference>
<dbReference type="EMBL" id="PDXA01000055">
    <property type="protein sequence ID" value="RYN39983.1"/>
    <property type="molecule type" value="Genomic_DNA"/>
</dbReference>
<sequence>MQTLLTVPITIREQIYHELLTYIPSETATKDVAPSSPICKLLALNRQINTEVLKFLSSQLCVVVKTNYSRFGDSILDEQVYRLPLISQLQSRSGAIKKDCSRFPVAMEWDSCVFRSRLLAESTPYCLMPATSMMQLTQIARKRSASLVDTSLTFTLLETFSYSKDRALEILVGPWLEDPSLLPRFLAVNTNDAIPPLLTADLRKHWQRQGSAGYYLLKIDMFMRNVNSDTPENTVIQYKMVCKYARLVYDCQLDCIRSNYGGFLSPSTEDTVLMLWSATCTTAADLVEVLCHLAGTFGPKGLEVADASDSVALLQEARKVAEEMISFLSDKPYCAQEESMTSDAVQIPVRKQKFLMSFKAHIVCKALGDVDAAIGYLEDAIKYYSESPENPVEKLHELKAERGTGNEGSVPRVVRWTS</sequence>
<reference evidence="2" key="1">
    <citation type="journal article" date="2019" name="bioRxiv">
        <title>Genomics, evolutionary history and diagnostics of the Alternaria alternata species group including apple and Asian pear pathotypes.</title>
        <authorList>
            <person name="Armitage A.D."/>
            <person name="Cockerton H.M."/>
            <person name="Sreenivasaprasad S."/>
            <person name="Woodhall J.W."/>
            <person name="Lane C.R."/>
            <person name="Harrison R.J."/>
            <person name="Clarkson J.P."/>
        </authorList>
    </citation>
    <scope>NUCLEOTIDE SEQUENCE [LARGE SCALE GENOMIC DNA]</scope>
    <source>
        <strain evidence="2">FERA 1082</strain>
    </source>
</reference>
<proteinExistence type="predicted"/>
<protein>
    <submittedName>
        <fullName evidence="1">Uncharacterized protein</fullName>
    </submittedName>
</protein>
<name>A0A4Q4M3E6_9PLEO</name>
<accession>A0A4Q4M3E6</accession>
<evidence type="ECO:0000313" key="2">
    <source>
        <dbReference type="Proteomes" id="UP000292402"/>
    </source>
</evidence>